<dbReference type="PANTHER" id="PTHR46871">
    <property type="entry name" value="BROMO-ADJACENT HOMOLOGY (BAH) DOMAIN-CONTAINING PROTEIN"/>
    <property type="match status" value="1"/>
</dbReference>
<reference evidence="1 2" key="1">
    <citation type="journal article" date="2023" name="Hortic Res">
        <title>Pangenome of water caltrop reveals structural variations and asymmetric subgenome divergence after allopolyploidization.</title>
        <authorList>
            <person name="Zhang X."/>
            <person name="Chen Y."/>
            <person name="Wang L."/>
            <person name="Yuan Y."/>
            <person name="Fang M."/>
            <person name="Shi L."/>
            <person name="Lu R."/>
            <person name="Comes H.P."/>
            <person name="Ma Y."/>
            <person name="Chen Y."/>
            <person name="Huang G."/>
            <person name="Zhou Y."/>
            <person name="Zheng Z."/>
            <person name="Qiu Y."/>
        </authorList>
    </citation>
    <scope>NUCLEOTIDE SEQUENCE [LARGE SCALE GENOMIC DNA]</scope>
    <source>
        <tissue evidence="1">Roots</tissue>
    </source>
</reference>
<protein>
    <submittedName>
        <fullName evidence="1">Uncharacterized protein</fullName>
    </submittedName>
</protein>
<organism evidence="1 2">
    <name type="scientific">Trapa incisa</name>
    <dbReference type="NCBI Taxonomy" id="236973"/>
    <lineage>
        <taxon>Eukaryota</taxon>
        <taxon>Viridiplantae</taxon>
        <taxon>Streptophyta</taxon>
        <taxon>Embryophyta</taxon>
        <taxon>Tracheophyta</taxon>
        <taxon>Spermatophyta</taxon>
        <taxon>Magnoliopsida</taxon>
        <taxon>eudicotyledons</taxon>
        <taxon>Gunneridae</taxon>
        <taxon>Pentapetalae</taxon>
        <taxon>rosids</taxon>
        <taxon>malvids</taxon>
        <taxon>Myrtales</taxon>
        <taxon>Lythraceae</taxon>
        <taxon>Trapa</taxon>
    </lineage>
</organism>
<accession>A0AAN7JR63</accession>
<gene>
    <name evidence="1" type="ORF">SAY87_020994</name>
</gene>
<evidence type="ECO:0000313" key="2">
    <source>
        <dbReference type="Proteomes" id="UP001345219"/>
    </source>
</evidence>
<evidence type="ECO:0000313" key="1">
    <source>
        <dbReference type="EMBL" id="KAK4752196.1"/>
    </source>
</evidence>
<dbReference type="AlphaFoldDB" id="A0AAN7JR63"/>
<keyword evidence="2" id="KW-1185">Reference proteome</keyword>
<sequence length="126" mass="14509">MIMIMKTINNMRWTSLFTRLSHLGNLPDVKLEDANSEPEEQLLKVKRSFQRRNISHFDVLKEQDASFQQLKALTPGSCLDKASEYVSILVMYDALTGDTHRDKCLEKLLQGVQYIFYPGGNKNEGR</sequence>
<comment type="caution">
    <text evidence="1">The sequence shown here is derived from an EMBL/GenBank/DDBJ whole genome shotgun (WGS) entry which is preliminary data.</text>
</comment>
<dbReference type="PANTHER" id="PTHR46871:SF1">
    <property type="entry name" value="BROMO-ADJACENT HOMOLOGY (BAH) DOMAIN-CONTAINING PROTEIN"/>
    <property type="match status" value="1"/>
</dbReference>
<dbReference type="EMBL" id="JAXIOK010000016">
    <property type="protein sequence ID" value="KAK4752196.1"/>
    <property type="molecule type" value="Genomic_DNA"/>
</dbReference>
<proteinExistence type="predicted"/>
<name>A0AAN7JR63_9MYRT</name>
<dbReference type="Proteomes" id="UP001345219">
    <property type="component" value="Chromosome 16"/>
</dbReference>